<protein>
    <recommendedName>
        <fullName evidence="4">Alpha/beta hydrolase family protein</fullName>
    </recommendedName>
</protein>
<dbReference type="RefSeq" id="WP_090390425.1">
    <property type="nucleotide sequence ID" value="NZ_FMZO01000006.1"/>
</dbReference>
<name>A0A1G6S6Y5_NIADE</name>
<evidence type="ECO:0008006" key="4">
    <source>
        <dbReference type="Google" id="ProtNLM"/>
    </source>
</evidence>
<gene>
    <name evidence="2" type="ORF">SAMN04487894_10695</name>
</gene>
<evidence type="ECO:0000313" key="3">
    <source>
        <dbReference type="Proteomes" id="UP000198757"/>
    </source>
</evidence>
<dbReference type="AlphaFoldDB" id="A0A1G6S6Y5"/>
<dbReference type="InterPro" id="IPR029058">
    <property type="entry name" value="AB_hydrolase_fold"/>
</dbReference>
<organism evidence="2 3">
    <name type="scientific">Niabella drilacis (strain DSM 25811 / CCM 8410 / CCUG 62505 / LMG 26954 / E90)</name>
    <dbReference type="NCBI Taxonomy" id="1285928"/>
    <lineage>
        <taxon>Bacteria</taxon>
        <taxon>Pseudomonadati</taxon>
        <taxon>Bacteroidota</taxon>
        <taxon>Chitinophagia</taxon>
        <taxon>Chitinophagales</taxon>
        <taxon>Chitinophagaceae</taxon>
        <taxon>Niabella</taxon>
    </lineage>
</organism>
<reference evidence="3" key="1">
    <citation type="submission" date="2016-10" db="EMBL/GenBank/DDBJ databases">
        <authorList>
            <person name="Varghese N."/>
            <person name="Submissions S."/>
        </authorList>
    </citation>
    <scope>NUCLEOTIDE SEQUENCE [LARGE SCALE GENOMIC DNA]</scope>
    <source>
        <strain evidence="3">DSM 25811 / CCM 8410 / LMG 26954 / E90</strain>
    </source>
</reference>
<proteinExistence type="predicted"/>
<keyword evidence="3" id="KW-1185">Reference proteome</keyword>
<evidence type="ECO:0000313" key="2">
    <source>
        <dbReference type="EMBL" id="SDD11915.1"/>
    </source>
</evidence>
<accession>A0A1G6S6Y5</accession>
<feature type="signal peptide" evidence="1">
    <location>
        <begin position="1"/>
        <end position="20"/>
    </location>
</feature>
<dbReference type="SUPFAM" id="SSF53474">
    <property type="entry name" value="alpha/beta-Hydrolases"/>
    <property type="match status" value="1"/>
</dbReference>
<feature type="chain" id="PRO_5011763764" description="Alpha/beta hydrolase family protein" evidence="1">
    <location>
        <begin position="21"/>
        <end position="526"/>
    </location>
</feature>
<dbReference type="STRING" id="1285928.SAMN04487894_10695"/>
<sequence>MIKKILLAIGLFASAMTTRAQVWQWCVSVDRMVSSETGDHPQAYLWIPENCKQVRGVVFAQHNMIEEGMLEHPVFRKTMTELGFAEVWVTPGIDMPFDFNKDAGKNFQRMMDLLAEESGYAELKTAPVIPIGHSAYATFPWNFAAWNPQRTLALVSVHGDAPQTPLTGYGGKNVEWGGRNIDGVPALFIMGEYEWWEDRITPGFDYVKSHPASVVSFFADAGHGHFDYSEAMIRYVCLFIKKAAAARIGTAGRLKPVDPQQGWLMDRWRKDSLPFFKAAPYSKYRGDRYTASWVFDKEMADVAERSYAKARGKKEQYIGFVQKGIVLQPQKSHATFSGKFSPLADGISFKIKAFFADSTKAKTGRNHAVTPLVVSGICGPVKKIDDSTFRIHFGKLGFNNKKRSNDIWLLAYNDGDDAYKSAVQQLDMHIPLVNAEGAIQTIRFPELADVSRSVRSVPLHAVSSASLPVYYYIKQGPAYIEGTQLIITNIPPKAKYPVKITVVAWQYGIAGKIQSAPPVVQAFYIR</sequence>
<evidence type="ECO:0000256" key="1">
    <source>
        <dbReference type="SAM" id="SignalP"/>
    </source>
</evidence>
<dbReference type="EMBL" id="FMZO01000006">
    <property type="protein sequence ID" value="SDD11915.1"/>
    <property type="molecule type" value="Genomic_DNA"/>
</dbReference>
<dbReference type="OrthoDB" id="994689at2"/>
<dbReference type="Proteomes" id="UP000198757">
    <property type="component" value="Unassembled WGS sequence"/>
</dbReference>
<keyword evidence="1" id="KW-0732">Signal</keyword>